<feature type="transmembrane region" description="Helical" evidence="1">
    <location>
        <begin position="60"/>
        <end position="76"/>
    </location>
</feature>
<organism evidence="2 3">
    <name type="scientific">Catellatospora bangladeshensis</name>
    <dbReference type="NCBI Taxonomy" id="310355"/>
    <lineage>
        <taxon>Bacteria</taxon>
        <taxon>Bacillati</taxon>
        <taxon>Actinomycetota</taxon>
        <taxon>Actinomycetes</taxon>
        <taxon>Micromonosporales</taxon>
        <taxon>Micromonosporaceae</taxon>
        <taxon>Catellatospora</taxon>
    </lineage>
</organism>
<gene>
    <name evidence="2" type="ORF">Cba03nite_38360</name>
</gene>
<protein>
    <submittedName>
        <fullName evidence="2">Uncharacterized protein</fullName>
    </submittedName>
</protein>
<dbReference type="RefSeq" id="WP_203747756.1">
    <property type="nucleotide sequence ID" value="NZ_BONF01000020.1"/>
</dbReference>
<dbReference type="AlphaFoldDB" id="A0A8J3JCS1"/>
<evidence type="ECO:0000313" key="2">
    <source>
        <dbReference type="EMBL" id="GIF82487.1"/>
    </source>
</evidence>
<reference evidence="2 3" key="1">
    <citation type="submission" date="2021-01" db="EMBL/GenBank/DDBJ databases">
        <title>Whole genome shotgun sequence of Catellatospora bangladeshensis NBRC 107357.</title>
        <authorList>
            <person name="Komaki H."/>
            <person name="Tamura T."/>
        </authorList>
    </citation>
    <scope>NUCLEOTIDE SEQUENCE [LARGE SCALE GENOMIC DNA]</scope>
    <source>
        <strain evidence="2 3">NBRC 107357</strain>
    </source>
</reference>
<accession>A0A8J3JCS1</accession>
<proteinExistence type="predicted"/>
<comment type="caution">
    <text evidence="2">The sequence shown here is derived from an EMBL/GenBank/DDBJ whole genome shotgun (WGS) entry which is preliminary data.</text>
</comment>
<keyword evidence="1" id="KW-0812">Transmembrane</keyword>
<dbReference type="EMBL" id="BONF01000020">
    <property type="protein sequence ID" value="GIF82487.1"/>
    <property type="molecule type" value="Genomic_DNA"/>
</dbReference>
<keyword evidence="1" id="KW-1133">Transmembrane helix</keyword>
<evidence type="ECO:0000256" key="1">
    <source>
        <dbReference type="SAM" id="Phobius"/>
    </source>
</evidence>
<keyword evidence="1" id="KW-0472">Membrane</keyword>
<evidence type="ECO:0000313" key="3">
    <source>
        <dbReference type="Proteomes" id="UP000601223"/>
    </source>
</evidence>
<keyword evidence="3" id="KW-1185">Reference proteome</keyword>
<feature type="transmembrane region" description="Helical" evidence="1">
    <location>
        <begin position="28"/>
        <end position="48"/>
    </location>
</feature>
<name>A0A8J3JCS1_9ACTN</name>
<sequence>MTTDQEAAHEQAEPVPVPAGGLSRRAKVIIGGIGGGLVAWFFFAWLGLKRNIVDAAGESIGSGILLLLLFSIAGATQRSRR</sequence>
<dbReference type="Proteomes" id="UP000601223">
    <property type="component" value="Unassembled WGS sequence"/>
</dbReference>